<dbReference type="GO" id="GO:0008270">
    <property type="term" value="F:zinc ion binding"/>
    <property type="evidence" value="ECO:0007669"/>
    <property type="project" value="UniProtKB-UniRule"/>
</dbReference>
<feature type="domain" description="S1 motif" evidence="3">
    <location>
        <begin position="65"/>
        <end position="143"/>
    </location>
</feature>
<dbReference type="AlphaFoldDB" id="A0A328PYS5"/>
<feature type="binding site" evidence="2">
    <location>
        <position position="154"/>
    </location>
    <ligand>
        <name>Zn(2+)</name>
        <dbReference type="ChEBI" id="CHEBI:29105"/>
    </ligand>
</feature>
<dbReference type="Gene3D" id="2.40.50.140">
    <property type="entry name" value="Nucleic acid-binding proteins"/>
    <property type="match status" value="1"/>
</dbReference>
<dbReference type="Pfam" id="PF14382">
    <property type="entry name" value="ECR1_N"/>
    <property type="match status" value="1"/>
</dbReference>
<dbReference type="SMART" id="SM00316">
    <property type="entry name" value="S1"/>
    <property type="match status" value="1"/>
</dbReference>
<feature type="binding site" evidence="2">
    <location>
        <position position="157"/>
    </location>
    <ligand>
        <name>Zn(2+)</name>
        <dbReference type="ChEBI" id="CHEBI:29105"/>
    </ligand>
</feature>
<keyword evidence="2" id="KW-0862">Zinc</keyword>
<evidence type="ECO:0000313" key="5">
    <source>
        <dbReference type="Proteomes" id="UP000248557"/>
    </source>
</evidence>
<accession>A0A328PYS5</accession>
<keyword evidence="2" id="KW-0479">Metal-binding</keyword>
<dbReference type="SUPFAM" id="SSF50249">
    <property type="entry name" value="Nucleic acid-binding proteins"/>
    <property type="match status" value="1"/>
</dbReference>
<dbReference type="InterPro" id="IPR039771">
    <property type="entry name" value="Csl4"/>
</dbReference>
<evidence type="ECO:0000259" key="3">
    <source>
        <dbReference type="PROSITE" id="PS50126"/>
    </source>
</evidence>
<dbReference type="GO" id="GO:0006396">
    <property type="term" value="P:RNA processing"/>
    <property type="evidence" value="ECO:0007669"/>
    <property type="project" value="InterPro"/>
</dbReference>
<feature type="binding site" evidence="2">
    <location>
        <position position="173"/>
    </location>
    <ligand>
        <name>Zn(2+)</name>
        <dbReference type="ChEBI" id="CHEBI:29105"/>
    </ligand>
</feature>
<dbReference type="PROSITE" id="PS50126">
    <property type="entry name" value="S1"/>
    <property type="match status" value="1"/>
</dbReference>
<feature type="binding site" evidence="2">
    <location>
        <position position="171"/>
    </location>
    <ligand>
        <name>Zn(2+)</name>
        <dbReference type="ChEBI" id="CHEBI:29105"/>
    </ligand>
</feature>
<dbReference type="Gene3D" id="2.20.70.10">
    <property type="match status" value="1"/>
</dbReference>
<dbReference type="GO" id="GO:0000178">
    <property type="term" value="C:exosome (RNase complex)"/>
    <property type="evidence" value="ECO:0007669"/>
    <property type="project" value="UniProtKB-KW"/>
</dbReference>
<keyword evidence="2" id="KW-0963">Cytoplasm</keyword>
<dbReference type="Gene3D" id="2.40.50.100">
    <property type="match status" value="1"/>
</dbReference>
<protein>
    <recommendedName>
        <fullName evidence="2">Exosome complex component Csl4</fullName>
    </recommendedName>
</protein>
<dbReference type="Proteomes" id="UP000248557">
    <property type="component" value="Unassembled WGS sequence"/>
</dbReference>
<comment type="similarity">
    <text evidence="2">Belongs to the CSL4 family.</text>
</comment>
<dbReference type="PANTHER" id="PTHR12686:SF8">
    <property type="entry name" value="EXOSOME COMPLEX COMPONENT CSL4"/>
    <property type="match status" value="1"/>
</dbReference>
<name>A0A328PYS5_9EURY</name>
<dbReference type="InterPro" id="IPR012340">
    <property type="entry name" value="NA-bd_OB-fold"/>
</dbReference>
<evidence type="ECO:0000256" key="1">
    <source>
        <dbReference type="ARBA" id="ARBA00022835"/>
    </source>
</evidence>
<proteinExistence type="inferred from homology"/>
<dbReference type="SUPFAM" id="SSF110324">
    <property type="entry name" value="Ribosomal L27 protein-like"/>
    <property type="match status" value="1"/>
</dbReference>
<sequence>MNHEENEIVLPGEILCTYEEYTPSDWTYVDEGYVKSSIYGRVSVDDVEKTISVISRNAPKQIKVGDTVIGYVTDVKAHKVLITIKKIVGSNRELVAAYKGYIHISKVSDEYNSTVYDLFKIGDIVEAEVNSILGPEYIELSTLQDNLGVIKAMCVNCRKYMKLNKKHVLECECGTIDSRKLSSKYGEYIDESY</sequence>
<evidence type="ECO:0000256" key="2">
    <source>
        <dbReference type="HAMAP-Rule" id="MF_00975"/>
    </source>
</evidence>
<dbReference type="PANTHER" id="PTHR12686">
    <property type="entry name" value="3'-5' EXORIBONUCLEASE CSL4-RELATED"/>
    <property type="match status" value="1"/>
</dbReference>
<gene>
    <name evidence="2" type="primary">csl4</name>
    <name evidence="4" type="ORF">CA615_07695</name>
</gene>
<dbReference type="GO" id="GO:0006401">
    <property type="term" value="P:RNA catabolic process"/>
    <property type="evidence" value="ECO:0007669"/>
    <property type="project" value="UniProtKB-UniRule"/>
</dbReference>
<keyword evidence="1 2" id="KW-0271">Exosome</keyword>
<dbReference type="EMBL" id="NGJK01000093">
    <property type="protein sequence ID" value="RAP02413.1"/>
    <property type="molecule type" value="Genomic_DNA"/>
</dbReference>
<dbReference type="InterPro" id="IPR003029">
    <property type="entry name" value="S1_domain"/>
</dbReference>
<comment type="caution">
    <text evidence="4">The sequence shown here is derived from an EMBL/GenBank/DDBJ whole genome shotgun (WGS) entry which is preliminary data.</text>
</comment>
<evidence type="ECO:0000313" key="4">
    <source>
        <dbReference type="EMBL" id="RAP02413.1"/>
    </source>
</evidence>
<dbReference type="InterPro" id="IPR030850">
    <property type="entry name" value="Exosome_Csl4_arc"/>
</dbReference>
<dbReference type="HAMAP" id="MF_00975">
    <property type="entry name" value="Exosome_Csl4"/>
    <property type="match status" value="1"/>
</dbReference>
<comment type="function">
    <text evidence="2">Non-catalytic component of the exosome, which is a complex involved in RNA degradation. Increases the RNA binding and the efficiency of RNA degradation. Helpful for the interaction of the exosome with A-poor RNAs.</text>
</comment>
<reference evidence="4 5" key="1">
    <citation type="submission" date="2017-05" db="EMBL/GenBank/DDBJ databases">
        <title>Host range expansion of the Methanosphaera genus to humans and monogastric animals involves recent and extensive reduction in genome content.</title>
        <authorList>
            <person name="Hoedt E.C."/>
            <person name="Volmer J.G."/>
            <person name="Parks D.H."/>
            <person name="Rosewarne C.P."/>
            <person name="Denman S.E."/>
            <person name="Mcsweeney C.S."/>
            <person name="O Cuiv P."/>
            <person name="Hugenholtz P."/>
            <person name="Tyson G.W."/>
            <person name="Morrison M."/>
        </authorList>
    </citation>
    <scope>NUCLEOTIDE SEQUENCE [LARGE SCALE GENOMIC DNA]</scope>
    <source>
        <strain evidence="4 5">PA5</strain>
    </source>
</reference>
<dbReference type="GO" id="GO:0003676">
    <property type="term" value="F:nucleic acid binding"/>
    <property type="evidence" value="ECO:0007669"/>
    <property type="project" value="InterPro"/>
</dbReference>
<organism evidence="4 5">
    <name type="scientific">Methanosphaera stadtmanae</name>
    <dbReference type="NCBI Taxonomy" id="2317"/>
    <lineage>
        <taxon>Archaea</taxon>
        <taxon>Methanobacteriati</taxon>
        <taxon>Methanobacteriota</taxon>
        <taxon>Methanomada group</taxon>
        <taxon>Methanobacteria</taxon>
        <taxon>Methanobacteriales</taxon>
        <taxon>Methanobacteriaceae</taxon>
        <taxon>Methanosphaera</taxon>
    </lineage>
</organism>
<dbReference type="InterPro" id="IPR025721">
    <property type="entry name" value="Exosome_cplx_N_dom"/>
</dbReference>
<dbReference type="GO" id="GO:0005737">
    <property type="term" value="C:cytoplasm"/>
    <property type="evidence" value="ECO:0007669"/>
    <property type="project" value="UniProtKB-SubCell"/>
</dbReference>
<dbReference type="RefSeq" id="WP_112149777.1">
    <property type="nucleotide sequence ID" value="NZ_CATZNA010000046.1"/>
</dbReference>
<dbReference type="NCBIfam" id="NF034126">
    <property type="entry name" value="PRK09521.1"/>
    <property type="match status" value="1"/>
</dbReference>
<comment type="subcellular location">
    <subcellularLocation>
        <location evidence="2">Cytoplasm</location>
    </subcellularLocation>
</comment>
<comment type="subunit">
    <text evidence="2">Component of the archaeal exosome complex. Forms a trimer of Rrp4 and/or Csl4 subunits. The trimer associates with an hexameric ring-like arrangement composed of 3 Rrp41-Rrp42 heterodimers. Interacts with DnaG.</text>
</comment>